<organism evidence="2 3">
    <name type="scientific">Saccharomycopsis crataegensis</name>
    <dbReference type="NCBI Taxonomy" id="43959"/>
    <lineage>
        <taxon>Eukaryota</taxon>
        <taxon>Fungi</taxon>
        <taxon>Dikarya</taxon>
        <taxon>Ascomycota</taxon>
        <taxon>Saccharomycotina</taxon>
        <taxon>Saccharomycetes</taxon>
        <taxon>Saccharomycopsidaceae</taxon>
        <taxon>Saccharomycopsis</taxon>
    </lineage>
</organism>
<dbReference type="Pfam" id="PF04051">
    <property type="entry name" value="TRAPP"/>
    <property type="match status" value="1"/>
</dbReference>
<dbReference type="SUPFAM" id="SSF111126">
    <property type="entry name" value="Ligand-binding domain in the NO signalling and Golgi transport"/>
    <property type="match status" value="1"/>
</dbReference>
<comment type="similarity">
    <text evidence="1">Belongs to the TRAPP small subunits family. BET3 subfamily.</text>
</comment>
<dbReference type="GeneID" id="90076351"/>
<dbReference type="Proteomes" id="UP001360560">
    <property type="component" value="Unassembled WGS sequence"/>
</dbReference>
<dbReference type="Gene3D" id="3.30.1380.20">
    <property type="entry name" value="Trafficking protein particle complex subunit 3"/>
    <property type="match status" value="1"/>
</dbReference>
<dbReference type="GO" id="GO:0006888">
    <property type="term" value="P:endoplasmic reticulum to Golgi vesicle-mediated transport"/>
    <property type="evidence" value="ECO:0007669"/>
    <property type="project" value="TreeGrafter"/>
</dbReference>
<evidence type="ECO:0000313" key="2">
    <source>
        <dbReference type="EMBL" id="GMM38362.1"/>
    </source>
</evidence>
<evidence type="ECO:0000313" key="3">
    <source>
        <dbReference type="Proteomes" id="UP001360560"/>
    </source>
</evidence>
<dbReference type="PANTHER" id="PTHR12817:SF0">
    <property type="entry name" value="GEO08327P1"/>
    <property type="match status" value="1"/>
</dbReference>
<keyword evidence="3" id="KW-1185">Reference proteome</keyword>
<dbReference type="GO" id="GO:0030008">
    <property type="term" value="C:TRAPP complex"/>
    <property type="evidence" value="ECO:0007669"/>
    <property type="project" value="TreeGrafter"/>
</dbReference>
<dbReference type="PANTHER" id="PTHR12817">
    <property type="entry name" value="TRAFFICKING PROTEIN PARTICLE COMPLEX SUBUNIT 6B"/>
    <property type="match status" value="1"/>
</dbReference>
<comment type="caution">
    <text evidence="2">The sequence shown here is derived from an EMBL/GenBank/DDBJ whole genome shotgun (WGS) entry which is preliminary data.</text>
</comment>
<dbReference type="AlphaFoldDB" id="A0AAV5QVB3"/>
<dbReference type="InterPro" id="IPR037992">
    <property type="entry name" value="TRAPPC6/Trs33"/>
</dbReference>
<dbReference type="GO" id="GO:0005802">
    <property type="term" value="C:trans-Golgi network"/>
    <property type="evidence" value="ECO:0007669"/>
    <property type="project" value="TreeGrafter"/>
</dbReference>
<accession>A0AAV5QVB3</accession>
<protein>
    <submittedName>
        <fullName evidence="2">Trs33 protein</fullName>
    </submittedName>
</protein>
<evidence type="ECO:0000256" key="1">
    <source>
        <dbReference type="ARBA" id="ARBA00006218"/>
    </source>
</evidence>
<dbReference type="EMBL" id="BTFZ01000019">
    <property type="protein sequence ID" value="GMM38362.1"/>
    <property type="molecule type" value="Genomic_DNA"/>
</dbReference>
<sequence>MSSLISEVNATCLDLLLIEMVPLAIRVTKDLENENVITKEENFEETDLIGKLNIKDGATKELNIDDKHGRIDLLEDQDNLGNNDVIYRIESYGYNIGLRVGELLNYKLNNDEFANGLNRQNLKLNMDILNIMKFICRDIWKNLYGKQMDNLRTNHRGAFVLIDHNFKGISKMNSAKGEEITNEKIKTYLWFPCGIIRGILSSLGVDSSIQAEITQFPGVSFNIQTKMQT</sequence>
<dbReference type="RefSeq" id="XP_064855358.1">
    <property type="nucleotide sequence ID" value="XM_064999286.1"/>
</dbReference>
<proteinExistence type="inferred from homology"/>
<dbReference type="CDD" id="cd14944">
    <property type="entry name" value="TRAPPC6A_Trs33"/>
    <property type="match status" value="1"/>
</dbReference>
<name>A0AAV5QVB3_9ASCO</name>
<reference evidence="2 3" key="1">
    <citation type="journal article" date="2023" name="Elife">
        <title>Identification of key yeast species and microbe-microbe interactions impacting larval growth of Drosophila in the wild.</title>
        <authorList>
            <person name="Mure A."/>
            <person name="Sugiura Y."/>
            <person name="Maeda R."/>
            <person name="Honda K."/>
            <person name="Sakurai N."/>
            <person name="Takahashi Y."/>
            <person name="Watada M."/>
            <person name="Katoh T."/>
            <person name="Gotoh A."/>
            <person name="Gotoh Y."/>
            <person name="Taniguchi I."/>
            <person name="Nakamura K."/>
            <person name="Hayashi T."/>
            <person name="Katayama T."/>
            <person name="Uemura T."/>
            <person name="Hattori Y."/>
        </authorList>
    </citation>
    <scope>NUCLEOTIDE SEQUENCE [LARGE SCALE GENOMIC DNA]</scope>
    <source>
        <strain evidence="2 3">SC-9</strain>
    </source>
</reference>
<dbReference type="InterPro" id="IPR007194">
    <property type="entry name" value="TRAPP_component"/>
</dbReference>
<dbReference type="GO" id="GO:0005801">
    <property type="term" value="C:cis-Golgi network"/>
    <property type="evidence" value="ECO:0007669"/>
    <property type="project" value="TreeGrafter"/>
</dbReference>
<dbReference type="InterPro" id="IPR024096">
    <property type="entry name" value="NO_sig/Golgi_transp_ligand-bd"/>
</dbReference>
<gene>
    <name evidence="2" type="ORF">DASC09_057010</name>
</gene>